<accession>A0A375H4Q8</accession>
<evidence type="ECO:0000313" key="2">
    <source>
        <dbReference type="Proteomes" id="UP000255168"/>
    </source>
</evidence>
<protein>
    <submittedName>
        <fullName evidence="1">Uncharacterized protein</fullName>
    </submittedName>
</protein>
<name>A0A375H4Q8_9BURK</name>
<sequence length="63" mass="7201">MGALPACPARAHSRGPEPPIQERAPILVWEARVLNATLGTVYYQPDRSSHRRRCAVRCRIRHR</sequence>
<evidence type="ECO:0000313" key="1">
    <source>
        <dbReference type="EMBL" id="SPD46662.1"/>
    </source>
</evidence>
<proteinExistence type="predicted"/>
<dbReference type="EMBL" id="LT984806">
    <property type="protein sequence ID" value="SPD46662.1"/>
    <property type="molecule type" value="Genomic_DNA"/>
</dbReference>
<dbReference type="AlphaFoldDB" id="A0A375H4Q8"/>
<dbReference type="Proteomes" id="UP000255168">
    <property type="component" value="Chromosome I"/>
</dbReference>
<reference evidence="1 2" key="1">
    <citation type="submission" date="2018-01" db="EMBL/GenBank/DDBJ databases">
        <authorList>
            <person name="Clerissi C."/>
        </authorList>
    </citation>
    <scope>NUCLEOTIDE SEQUENCE [LARGE SCALE GENOMIC DNA]</scope>
    <source>
        <strain evidence="1">Cupriavidus taiwanensis STM 6160</strain>
    </source>
</reference>
<organism evidence="1 2">
    <name type="scientific">Cupriavidus neocaledonicus</name>
    <dbReference type="NCBI Taxonomy" id="1040979"/>
    <lineage>
        <taxon>Bacteria</taxon>
        <taxon>Pseudomonadati</taxon>
        <taxon>Pseudomonadota</taxon>
        <taxon>Betaproteobacteria</taxon>
        <taxon>Burkholderiales</taxon>
        <taxon>Burkholderiaceae</taxon>
        <taxon>Cupriavidus</taxon>
    </lineage>
</organism>
<gene>
    <name evidence="1" type="ORF">CBM2607_11602</name>
</gene>